<protein>
    <submittedName>
        <fullName evidence="1">Histone deacetylase 5-like</fullName>
    </submittedName>
</protein>
<name>A0A5N5GZ20_9ROSA</name>
<reference evidence="1 2" key="2">
    <citation type="submission" date="2019-11" db="EMBL/GenBank/DDBJ databases">
        <title>A de novo genome assembly of a pear dwarfing rootstock.</title>
        <authorList>
            <person name="Wang F."/>
            <person name="Wang J."/>
            <person name="Li S."/>
            <person name="Zhang Y."/>
            <person name="Fang M."/>
            <person name="Ma L."/>
            <person name="Zhao Y."/>
            <person name="Jiang S."/>
        </authorList>
    </citation>
    <scope>NUCLEOTIDE SEQUENCE [LARGE SCALE GENOMIC DNA]</scope>
    <source>
        <strain evidence="1">S2</strain>
        <tissue evidence="1">Leaf</tissue>
    </source>
</reference>
<dbReference type="EMBL" id="SMOL01000340">
    <property type="protein sequence ID" value="KAB2620347.1"/>
    <property type="molecule type" value="Genomic_DNA"/>
</dbReference>
<accession>A0A5N5GZ20</accession>
<reference evidence="1 2" key="1">
    <citation type="submission" date="2019-09" db="EMBL/GenBank/DDBJ databases">
        <authorList>
            <person name="Ou C."/>
        </authorList>
    </citation>
    <scope>NUCLEOTIDE SEQUENCE [LARGE SCALE GENOMIC DNA]</scope>
    <source>
        <strain evidence="1">S2</strain>
        <tissue evidence="1">Leaf</tissue>
    </source>
</reference>
<sequence>MQGSPARISRTIFRISPSAEYSRNPLYQHFHQLVYIFYFFVHLFKIHSDSGLTFPSGRAIKRADVVTMVAAKKTLTPHPKNATTIVAPLVEKATTPTPVYPSPFSCCLGFNTDIARPSNPNHGLDDRGSTHHTSLPSLVRCPRWVEPPITSPLPLGKGKGVASPLGDFQLAVKAASQVNPHAAEVGPRHEAAPLVKLKVMAEIPPSWEDELDIILSSTSGTVGCSVNPAESSTLAKLHELLSLSLSAS</sequence>
<keyword evidence="2" id="KW-1185">Reference proteome</keyword>
<evidence type="ECO:0000313" key="2">
    <source>
        <dbReference type="Proteomes" id="UP000327157"/>
    </source>
</evidence>
<evidence type="ECO:0000313" key="1">
    <source>
        <dbReference type="EMBL" id="KAB2620347.1"/>
    </source>
</evidence>
<proteinExistence type="predicted"/>
<gene>
    <name evidence="1" type="ORF">D8674_042178</name>
</gene>
<dbReference type="AlphaFoldDB" id="A0A5N5GZ20"/>
<comment type="caution">
    <text evidence="1">The sequence shown here is derived from an EMBL/GenBank/DDBJ whole genome shotgun (WGS) entry which is preliminary data.</text>
</comment>
<organism evidence="1 2">
    <name type="scientific">Pyrus ussuriensis x Pyrus communis</name>
    <dbReference type="NCBI Taxonomy" id="2448454"/>
    <lineage>
        <taxon>Eukaryota</taxon>
        <taxon>Viridiplantae</taxon>
        <taxon>Streptophyta</taxon>
        <taxon>Embryophyta</taxon>
        <taxon>Tracheophyta</taxon>
        <taxon>Spermatophyta</taxon>
        <taxon>Magnoliopsida</taxon>
        <taxon>eudicotyledons</taxon>
        <taxon>Gunneridae</taxon>
        <taxon>Pentapetalae</taxon>
        <taxon>rosids</taxon>
        <taxon>fabids</taxon>
        <taxon>Rosales</taxon>
        <taxon>Rosaceae</taxon>
        <taxon>Amygdaloideae</taxon>
        <taxon>Maleae</taxon>
        <taxon>Pyrus</taxon>
    </lineage>
</organism>
<dbReference type="Proteomes" id="UP000327157">
    <property type="component" value="Unassembled WGS sequence"/>
</dbReference>